<dbReference type="CDD" id="cd05254">
    <property type="entry name" value="dTDP_HR_like_SDR_e"/>
    <property type="match status" value="1"/>
</dbReference>
<dbReference type="InterPro" id="IPR005913">
    <property type="entry name" value="dTDP_dehydrorham_reduct"/>
</dbReference>
<comment type="cofactor">
    <cofactor evidence="6">
        <name>Mg(2+)</name>
        <dbReference type="ChEBI" id="CHEBI:18420"/>
    </cofactor>
    <text evidence="6">Binds 1 Mg(2+) ion per monomer.</text>
</comment>
<evidence type="ECO:0000256" key="6">
    <source>
        <dbReference type="RuleBase" id="RU364082"/>
    </source>
</evidence>
<dbReference type="InterPro" id="IPR029903">
    <property type="entry name" value="RmlD-like-bd"/>
</dbReference>
<evidence type="ECO:0000256" key="3">
    <source>
        <dbReference type="ARBA" id="ARBA00012929"/>
    </source>
</evidence>
<evidence type="ECO:0000256" key="1">
    <source>
        <dbReference type="ARBA" id="ARBA00004781"/>
    </source>
</evidence>
<dbReference type="EMBL" id="DPSM01000029">
    <property type="protein sequence ID" value="HCK02687.1"/>
    <property type="molecule type" value="Genomic_DNA"/>
</dbReference>
<evidence type="ECO:0000256" key="2">
    <source>
        <dbReference type="ARBA" id="ARBA00010944"/>
    </source>
</evidence>
<dbReference type="GO" id="GO:0005829">
    <property type="term" value="C:cytosol"/>
    <property type="evidence" value="ECO:0007669"/>
    <property type="project" value="TreeGrafter"/>
</dbReference>
<dbReference type="InterPro" id="IPR036291">
    <property type="entry name" value="NAD(P)-bd_dom_sf"/>
</dbReference>
<dbReference type="GO" id="GO:0019305">
    <property type="term" value="P:dTDP-rhamnose biosynthetic process"/>
    <property type="evidence" value="ECO:0007669"/>
    <property type="project" value="TreeGrafter"/>
</dbReference>
<dbReference type="Pfam" id="PF04321">
    <property type="entry name" value="RmlD_sub_bind"/>
    <property type="match status" value="1"/>
</dbReference>
<organism evidence="8 9">
    <name type="scientific">Serratia grimesii</name>
    <dbReference type="NCBI Taxonomy" id="82995"/>
    <lineage>
        <taxon>Bacteria</taxon>
        <taxon>Pseudomonadati</taxon>
        <taxon>Pseudomonadota</taxon>
        <taxon>Gammaproteobacteria</taxon>
        <taxon>Enterobacterales</taxon>
        <taxon>Yersiniaceae</taxon>
        <taxon>Serratia</taxon>
    </lineage>
</organism>
<gene>
    <name evidence="8" type="primary">rfbD</name>
    <name evidence="8" type="ORF">DHV72_22055</name>
</gene>
<dbReference type="NCBIfam" id="TIGR01214">
    <property type="entry name" value="rmlD"/>
    <property type="match status" value="1"/>
</dbReference>
<dbReference type="GO" id="GO:0008831">
    <property type="term" value="F:dTDP-4-dehydrorhamnose reductase activity"/>
    <property type="evidence" value="ECO:0007669"/>
    <property type="project" value="UniProtKB-EC"/>
</dbReference>
<proteinExistence type="inferred from homology"/>
<name>A0A9C7V9T8_9GAMM</name>
<comment type="caution">
    <text evidence="8">The sequence shown here is derived from an EMBL/GenBank/DDBJ whole genome shotgun (WGS) entry which is preliminary data.</text>
</comment>
<dbReference type="RefSeq" id="WP_278432001.1">
    <property type="nucleotide sequence ID" value="NZ_DPSM01000029.1"/>
</dbReference>
<feature type="domain" description="RmlD-like substrate binding" evidence="7">
    <location>
        <begin position="1"/>
        <end position="283"/>
    </location>
</feature>
<comment type="similarity">
    <text evidence="2 6">Belongs to the dTDP-4-dehydrorhamnose reductase family.</text>
</comment>
<dbReference type="PANTHER" id="PTHR10491">
    <property type="entry name" value="DTDP-4-DEHYDRORHAMNOSE REDUCTASE"/>
    <property type="match status" value="1"/>
</dbReference>
<comment type="pathway">
    <text evidence="1 6">Carbohydrate biosynthesis; dTDP-L-rhamnose biosynthesis.</text>
</comment>
<comment type="function">
    <text evidence="6">Catalyzes the reduction of dTDP-6-deoxy-L-lyxo-4-hexulose to yield dTDP-L-rhamnose.</text>
</comment>
<reference evidence="8 9" key="1">
    <citation type="journal article" date="2018" name="Nat. Biotechnol.">
        <title>A standardized bacterial taxonomy based on genome phylogeny substantially revises the tree of life.</title>
        <authorList>
            <person name="Parks D.H."/>
            <person name="Chuvochina M."/>
            <person name="Waite D.W."/>
            <person name="Rinke C."/>
            <person name="Skarshewski A."/>
            <person name="Chaumeil P.A."/>
            <person name="Hugenholtz P."/>
        </authorList>
    </citation>
    <scope>NUCLEOTIDE SEQUENCE [LARGE SCALE GENOMIC DNA]</scope>
    <source>
        <strain evidence="8">UBA11264</strain>
    </source>
</reference>
<sequence>MKILLTGSKGQLGSCFQDRLPTGWDVWATDSDMLDITNLDSVKKAVEQYKPDVIVNAAAYTAVDKAESEVDLAVLVNEIGPRNLAEAANIIGARLVHVSTDYVFDGRTSEPYLEIDATNPLGIYGKTKLDGEIAVTKAQSEAIIIRTAWVFSEYGNNFLKTMLRLSKERDVLNIVSDQRGCPTYAGDIAHAIIALLKKNSDGGIYHFTGSCETSWSDFAISIFSEAGKSGLLTSLPTVKPISTDMYPVKAQRPQYSVLNCDKIRALGIFPSNLQSALSFVIEKISLADKVL</sequence>
<dbReference type="FunFam" id="3.40.50.720:FF:000159">
    <property type="entry name" value="dTDP-4-dehydrorhamnose reductase"/>
    <property type="match status" value="1"/>
</dbReference>
<comment type="catalytic activity">
    <reaction evidence="5 6">
        <text>dTDP-beta-L-rhamnose + NADP(+) = dTDP-4-dehydro-beta-L-rhamnose + NADPH + H(+)</text>
        <dbReference type="Rhea" id="RHEA:21796"/>
        <dbReference type="ChEBI" id="CHEBI:15378"/>
        <dbReference type="ChEBI" id="CHEBI:57510"/>
        <dbReference type="ChEBI" id="CHEBI:57783"/>
        <dbReference type="ChEBI" id="CHEBI:58349"/>
        <dbReference type="ChEBI" id="CHEBI:62830"/>
        <dbReference type="EC" id="1.1.1.133"/>
    </reaction>
</comment>
<evidence type="ECO:0000256" key="5">
    <source>
        <dbReference type="ARBA" id="ARBA00048200"/>
    </source>
</evidence>
<evidence type="ECO:0000259" key="7">
    <source>
        <dbReference type="Pfam" id="PF04321"/>
    </source>
</evidence>
<dbReference type="Proteomes" id="UP000262210">
    <property type="component" value="Unassembled WGS sequence"/>
</dbReference>
<evidence type="ECO:0000313" key="8">
    <source>
        <dbReference type="EMBL" id="HCK02687.1"/>
    </source>
</evidence>
<dbReference type="AlphaFoldDB" id="A0A9C7V9T8"/>
<dbReference type="SUPFAM" id="SSF51735">
    <property type="entry name" value="NAD(P)-binding Rossmann-fold domains"/>
    <property type="match status" value="1"/>
</dbReference>
<dbReference type="PANTHER" id="PTHR10491:SF4">
    <property type="entry name" value="METHIONINE ADENOSYLTRANSFERASE 2 SUBUNIT BETA"/>
    <property type="match status" value="1"/>
</dbReference>
<dbReference type="EC" id="1.1.1.133" evidence="3 6"/>
<keyword evidence="6" id="KW-0521">NADP</keyword>
<accession>A0A9C7V9T8</accession>
<dbReference type="Gene3D" id="3.40.50.720">
    <property type="entry name" value="NAD(P)-binding Rossmann-like Domain"/>
    <property type="match status" value="1"/>
</dbReference>
<evidence type="ECO:0000313" key="9">
    <source>
        <dbReference type="Proteomes" id="UP000262210"/>
    </source>
</evidence>
<protein>
    <recommendedName>
        <fullName evidence="4 6">dTDP-4-dehydrorhamnose reductase</fullName>
        <ecNumber evidence="3 6">1.1.1.133</ecNumber>
    </recommendedName>
</protein>
<keyword evidence="6" id="KW-0560">Oxidoreductase</keyword>
<dbReference type="Gene3D" id="3.90.25.10">
    <property type="entry name" value="UDP-galactose 4-epimerase, domain 1"/>
    <property type="match status" value="1"/>
</dbReference>
<evidence type="ECO:0000256" key="4">
    <source>
        <dbReference type="ARBA" id="ARBA00017099"/>
    </source>
</evidence>